<dbReference type="SUPFAM" id="SSF51197">
    <property type="entry name" value="Clavaminate synthase-like"/>
    <property type="match status" value="1"/>
</dbReference>
<feature type="domain" description="TauD/TfdA-like" evidence="2">
    <location>
        <begin position="45"/>
        <end position="259"/>
    </location>
</feature>
<dbReference type="GO" id="GO:0016706">
    <property type="term" value="F:2-oxoglutarate-dependent dioxygenase activity"/>
    <property type="evidence" value="ECO:0007669"/>
    <property type="project" value="UniProtKB-ARBA"/>
</dbReference>
<protein>
    <submittedName>
        <fullName evidence="3">Taurine catabolism dioxygenase TauD, TfdA family</fullName>
    </submittedName>
</protein>
<dbReference type="AlphaFoldDB" id="I3CIW9"/>
<keyword evidence="4" id="KW-1185">Reference proteome</keyword>
<reference evidence="3 4" key="1">
    <citation type="submission" date="2011-11" db="EMBL/GenBank/DDBJ databases">
        <title>Improved High-Quality Draft sequence of Beggiatoa alba B18lD.</title>
        <authorList>
            <consortium name="US DOE Joint Genome Institute"/>
            <person name="Lucas S."/>
            <person name="Han J."/>
            <person name="Lapidus A."/>
            <person name="Cheng J.-F."/>
            <person name="Goodwin L."/>
            <person name="Pitluck S."/>
            <person name="Peters L."/>
            <person name="Mikhailova N."/>
            <person name="Held B."/>
            <person name="Detter J.C."/>
            <person name="Han C."/>
            <person name="Tapia R."/>
            <person name="Land M."/>
            <person name="Hauser L."/>
            <person name="Kyrpides N."/>
            <person name="Ivanova N."/>
            <person name="Pagani I."/>
            <person name="Samuel K."/>
            <person name="Teske A."/>
            <person name="Mueller J."/>
            <person name="Woyke T."/>
        </authorList>
    </citation>
    <scope>NUCLEOTIDE SEQUENCE [LARGE SCALE GENOMIC DNA]</scope>
    <source>
        <strain evidence="3 4">B18LD</strain>
    </source>
</reference>
<evidence type="ECO:0000313" key="4">
    <source>
        <dbReference type="Proteomes" id="UP000005744"/>
    </source>
</evidence>
<dbReference type="Gene3D" id="3.60.130.10">
    <property type="entry name" value="Clavaminate synthase-like"/>
    <property type="match status" value="1"/>
</dbReference>
<dbReference type="Proteomes" id="UP000005744">
    <property type="component" value="Unassembled WGS sequence"/>
</dbReference>
<dbReference type="InterPro" id="IPR042098">
    <property type="entry name" value="TauD-like_sf"/>
</dbReference>
<dbReference type="InterPro" id="IPR003819">
    <property type="entry name" value="TauD/TfdA-like"/>
</dbReference>
<dbReference type="OrthoDB" id="7058732at2"/>
<proteinExistence type="predicted"/>
<evidence type="ECO:0000313" key="3">
    <source>
        <dbReference type="EMBL" id="EIJ43562.1"/>
    </source>
</evidence>
<gene>
    <name evidence="3" type="ORF">BegalDRAFT_2721</name>
</gene>
<keyword evidence="1" id="KW-0560">Oxidoreductase</keyword>
<accession>I3CIW9</accession>
<keyword evidence="3" id="KW-0223">Dioxygenase</keyword>
<dbReference type="STRING" id="395493.BegalDRAFT_2721"/>
<dbReference type="EMBL" id="JH600070">
    <property type="protein sequence ID" value="EIJ43562.1"/>
    <property type="molecule type" value="Genomic_DNA"/>
</dbReference>
<dbReference type="HOGENOM" id="CLU_1093132_0_0_6"/>
<organism evidence="3 4">
    <name type="scientific">Beggiatoa alba B18LD</name>
    <dbReference type="NCBI Taxonomy" id="395493"/>
    <lineage>
        <taxon>Bacteria</taxon>
        <taxon>Pseudomonadati</taxon>
        <taxon>Pseudomonadota</taxon>
        <taxon>Gammaproteobacteria</taxon>
        <taxon>Thiotrichales</taxon>
        <taxon>Thiotrichaceae</taxon>
        <taxon>Beggiatoa</taxon>
    </lineage>
</organism>
<name>I3CIW9_9GAMM</name>
<dbReference type="Pfam" id="PF02668">
    <property type="entry name" value="TauD"/>
    <property type="match status" value="1"/>
</dbReference>
<sequence>MAILSISTPLRAHISSIAHHINVFVQSDIDSFIQQNKYFLLIYQSVEKILDKNCFVVIKNIGFNRNRAIFESFIKLFGRFYGVVEYTGIKVDCAYTGCSYNALTLHNDDAVDLNNPKYTFIQVLSEDPNGTNFGWNGVVRIDDVFEYLTLHDKALLDKLFNYHFPMLSYGVSAYSESREEIILREPIFTYHRGYLKVRFDLSRIKHFYFKKEIAMPDEEKLILDKFLSVCQQFRKRYYLSCGDILIVDNHRTLHDREETTLELDEDGRFISREILVSFAYEKN</sequence>
<dbReference type="RefSeq" id="WP_002690840.1">
    <property type="nucleotide sequence ID" value="NZ_JH600070.1"/>
</dbReference>
<evidence type="ECO:0000259" key="2">
    <source>
        <dbReference type="Pfam" id="PF02668"/>
    </source>
</evidence>
<evidence type="ECO:0000256" key="1">
    <source>
        <dbReference type="ARBA" id="ARBA00023002"/>
    </source>
</evidence>